<evidence type="ECO:0000259" key="1">
    <source>
        <dbReference type="Pfam" id="PF06985"/>
    </source>
</evidence>
<feature type="domain" description="Heterokaryon incompatibility" evidence="1">
    <location>
        <begin position="84"/>
        <end position="229"/>
    </location>
</feature>
<reference evidence="2 3" key="1">
    <citation type="submission" date="2016-10" db="EMBL/GenBank/DDBJ databases">
        <title>Draft genome sequence of Coniochaeta ligniaria NRRL30616, a lignocellulolytic fungus for bioabatement of inhibitors in plant biomass hydrolysates.</title>
        <authorList>
            <consortium name="DOE Joint Genome Institute"/>
            <person name="Jimenez D.J."/>
            <person name="Hector R.E."/>
            <person name="Riley R."/>
            <person name="Sun H."/>
            <person name="Grigoriev I.V."/>
            <person name="Van Elsas J.D."/>
            <person name="Nichols N.N."/>
        </authorList>
    </citation>
    <scope>NUCLEOTIDE SEQUENCE [LARGE SCALE GENOMIC DNA]</scope>
    <source>
        <strain evidence="2 3">NRRL 30616</strain>
    </source>
</reference>
<dbReference type="InterPro" id="IPR052895">
    <property type="entry name" value="HetReg/Transcr_Mod"/>
</dbReference>
<dbReference type="InterPro" id="IPR010730">
    <property type="entry name" value="HET"/>
</dbReference>
<sequence length="693" mass="78602">MAYVYLPLTTDEIRLLTVEPTTDPNDYDTPVRCSIHHVRLDSTPPVQPSIGHDHTWPEINTPCIFASIFTKHHGLPWRYPWGDFIALSYAWGVSKQKRSITLDGRPFPVTQNLFDALLHLRTTQRADVAERSAQVVRMRDIYSAAWQVAVWLGPEADDSGLAFTALRWMAARQRSPAPLEGLYKPAVYDVRPLFVAYRSSRLPLRPETRRALFRVLLRDYWQRMWILQEIALARSDAPVMCGRDCLSWADIRDSAVFIANDSLRLGRDIVETSRLNIWHHSLHFARDRMVKDRDRDRASERTWGLLIEIANLQRVQRETAPTQGEFEIFGPLRMMRNAKLTDEKDRVYGILGIRAVADRIVLSPDYERPLEDIYRDFTAQLISRGDLNPMRLISRYAGEIHDSWSVGTLIPSRKPISVGMHCTHDIPSWTICWTCKPPPTAPFRGAYRAAGAAIDPSCTVSLSANLDLTVRGASFDIISSLSSFHPLETDRSYPANATVPSCDAYDGVDGARDALWRTLVGNASTKDDSTRSPEAYSWLLQRQLWQQGVTMVNTNGFGFYEFMARNKDLVVCGHRLKELVFGPNGRRGTFKVLDDRVWQASQEQSDMLSLAMDTMAWRRLVGTAGGRMGLVPAAARMGDSIALLVGCETPMVLRKVNQRYQVIGECYVHGVMEGELLRDVKTLNLQDITTKRY</sequence>
<evidence type="ECO:0000313" key="3">
    <source>
        <dbReference type="Proteomes" id="UP000182658"/>
    </source>
</evidence>
<keyword evidence="3" id="KW-1185">Reference proteome</keyword>
<protein>
    <recommendedName>
        <fullName evidence="1">Heterokaryon incompatibility domain-containing protein</fullName>
    </recommendedName>
</protein>
<dbReference type="Pfam" id="PF06985">
    <property type="entry name" value="HET"/>
    <property type="match status" value="1"/>
</dbReference>
<dbReference type="OrthoDB" id="265717at2759"/>
<proteinExistence type="predicted"/>
<name>A0A1J7JWQ0_9PEZI</name>
<dbReference type="InParanoid" id="A0A1J7JWQ0"/>
<accession>A0A1J7JWQ0</accession>
<evidence type="ECO:0000313" key="2">
    <source>
        <dbReference type="EMBL" id="OIW34504.1"/>
    </source>
</evidence>
<dbReference type="PANTHER" id="PTHR24148">
    <property type="entry name" value="ANKYRIN REPEAT DOMAIN-CONTAINING PROTEIN 39 HOMOLOG-RELATED"/>
    <property type="match status" value="1"/>
</dbReference>
<dbReference type="PANTHER" id="PTHR24148:SF77">
    <property type="entry name" value="HETEROKARYON INCOMPATIBILITY DOMAIN-CONTAINING PROTEIN"/>
    <property type="match status" value="1"/>
</dbReference>
<dbReference type="Pfam" id="PF26639">
    <property type="entry name" value="Het-6_barrel"/>
    <property type="match status" value="1"/>
</dbReference>
<gene>
    <name evidence="2" type="ORF">CONLIGDRAFT_658404</name>
</gene>
<dbReference type="Proteomes" id="UP000182658">
    <property type="component" value="Unassembled WGS sequence"/>
</dbReference>
<organism evidence="2 3">
    <name type="scientific">Coniochaeta ligniaria NRRL 30616</name>
    <dbReference type="NCBI Taxonomy" id="1408157"/>
    <lineage>
        <taxon>Eukaryota</taxon>
        <taxon>Fungi</taxon>
        <taxon>Dikarya</taxon>
        <taxon>Ascomycota</taxon>
        <taxon>Pezizomycotina</taxon>
        <taxon>Sordariomycetes</taxon>
        <taxon>Sordariomycetidae</taxon>
        <taxon>Coniochaetales</taxon>
        <taxon>Coniochaetaceae</taxon>
        <taxon>Coniochaeta</taxon>
    </lineage>
</organism>
<dbReference type="AlphaFoldDB" id="A0A1J7JWQ0"/>
<dbReference type="EMBL" id="KV875093">
    <property type="protein sequence ID" value="OIW34504.1"/>
    <property type="molecule type" value="Genomic_DNA"/>
</dbReference>